<proteinExistence type="predicted"/>
<reference evidence="1 2" key="1">
    <citation type="journal article" date="2019" name="Plant Biotechnol. J.">
        <title>The red bayberry genome and genetic basis of sex determination.</title>
        <authorList>
            <person name="Jia H.M."/>
            <person name="Jia H.J."/>
            <person name="Cai Q.L."/>
            <person name="Wang Y."/>
            <person name="Zhao H.B."/>
            <person name="Yang W.F."/>
            <person name="Wang G.Y."/>
            <person name="Li Y.H."/>
            <person name="Zhan D.L."/>
            <person name="Shen Y.T."/>
            <person name="Niu Q.F."/>
            <person name="Chang L."/>
            <person name="Qiu J."/>
            <person name="Zhao L."/>
            <person name="Xie H.B."/>
            <person name="Fu W.Y."/>
            <person name="Jin J."/>
            <person name="Li X.W."/>
            <person name="Jiao Y."/>
            <person name="Zhou C.C."/>
            <person name="Tu T."/>
            <person name="Chai C.Y."/>
            <person name="Gao J.L."/>
            <person name="Fan L.J."/>
            <person name="van de Weg E."/>
            <person name="Wang J.Y."/>
            <person name="Gao Z.S."/>
        </authorList>
    </citation>
    <scope>NUCLEOTIDE SEQUENCE [LARGE SCALE GENOMIC DNA]</scope>
    <source>
        <tissue evidence="1">Leaves</tissue>
    </source>
</reference>
<sequence length="130" mass="15394">MSSGRRKRVFDCWESSWLRQKVRRDGDSSAPTEGLPFRSKIHQQRFQRDFRNQKVISGRWILLPWCTENGFNFQELSDAQGWSNFISLRCDYFPYLVKQAYANFNFDMSEIASGYVKGKELIYLLMGLML</sequence>
<dbReference type="EMBL" id="RXIC02000023">
    <property type="protein sequence ID" value="KAB1212549.1"/>
    <property type="molecule type" value="Genomic_DNA"/>
</dbReference>
<accession>A0A6A1VI49</accession>
<name>A0A6A1VI49_9ROSI</name>
<dbReference type="Proteomes" id="UP000516437">
    <property type="component" value="Chromosome 5"/>
</dbReference>
<dbReference type="OrthoDB" id="1829288at2759"/>
<evidence type="ECO:0000313" key="2">
    <source>
        <dbReference type="Proteomes" id="UP000516437"/>
    </source>
</evidence>
<dbReference type="AlphaFoldDB" id="A0A6A1VI49"/>
<gene>
    <name evidence="1" type="ORF">CJ030_MR5G006243</name>
</gene>
<comment type="caution">
    <text evidence="1">The sequence shown here is derived from an EMBL/GenBank/DDBJ whole genome shotgun (WGS) entry which is preliminary data.</text>
</comment>
<evidence type="ECO:0000313" key="1">
    <source>
        <dbReference type="EMBL" id="KAB1212549.1"/>
    </source>
</evidence>
<organism evidence="1 2">
    <name type="scientific">Morella rubra</name>
    <name type="common">Chinese bayberry</name>
    <dbReference type="NCBI Taxonomy" id="262757"/>
    <lineage>
        <taxon>Eukaryota</taxon>
        <taxon>Viridiplantae</taxon>
        <taxon>Streptophyta</taxon>
        <taxon>Embryophyta</taxon>
        <taxon>Tracheophyta</taxon>
        <taxon>Spermatophyta</taxon>
        <taxon>Magnoliopsida</taxon>
        <taxon>eudicotyledons</taxon>
        <taxon>Gunneridae</taxon>
        <taxon>Pentapetalae</taxon>
        <taxon>rosids</taxon>
        <taxon>fabids</taxon>
        <taxon>Fagales</taxon>
        <taxon>Myricaceae</taxon>
        <taxon>Morella</taxon>
    </lineage>
</organism>
<protein>
    <submittedName>
        <fullName evidence="1">Uncharacterized protein</fullName>
    </submittedName>
</protein>
<keyword evidence="2" id="KW-1185">Reference proteome</keyword>